<name>A0A2T7A8S1_TUBBO</name>
<dbReference type="EMBL" id="NESQ01000003">
    <property type="protein sequence ID" value="PUU84129.1"/>
    <property type="molecule type" value="Genomic_DNA"/>
</dbReference>
<accession>A0A2T7A8S1</accession>
<proteinExistence type="predicted"/>
<dbReference type="AlphaFoldDB" id="A0A2T7A8S1"/>
<comment type="caution">
    <text evidence="1">The sequence shown here is derived from an EMBL/GenBank/DDBJ whole genome shotgun (WGS) entry which is preliminary data.</text>
</comment>
<protein>
    <submittedName>
        <fullName evidence="1">Uncharacterized protein</fullName>
    </submittedName>
</protein>
<sequence length="119" mass="12788">MEPIERPPFPVVVKERSPIHGLSADTTVKTCFCVKDVVEVATLVAGAKFKGDVQRIAKVLQSGTMDGGTRQKFQFCDIFSVGAPFLPGEYVVPKACGPWDTDSRVFMGAASILTCSSDC</sequence>
<organism evidence="1 2">
    <name type="scientific">Tuber borchii</name>
    <name type="common">White truffle</name>
    <dbReference type="NCBI Taxonomy" id="42251"/>
    <lineage>
        <taxon>Eukaryota</taxon>
        <taxon>Fungi</taxon>
        <taxon>Dikarya</taxon>
        <taxon>Ascomycota</taxon>
        <taxon>Pezizomycotina</taxon>
        <taxon>Pezizomycetes</taxon>
        <taxon>Pezizales</taxon>
        <taxon>Tuberaceae</taxon>
        <taxon>Tuber</taxon>
    </lineage>
</organism>
<keyword evidence="2" id="KW-1185">Reference proteome</keyword>
<evidence type="ECO:0000313" key="1">
    <source>
        <dbReference type="EMBL" id="PUU84129.1"/>
    </source>
</evidence>
<dbReference type="Proteomes" id="UP000244722">
    <property type="component" value="Unassembled WGS sequence"/>
</dbReference>
<evidence type="ECO:0000313" key="2">
    <source>
        <dbReference type="Proteomes" id="UP000244722"/>
    </source>
</evidence>
<reference evidence="1 2" key="1">
    <citation type="submission" date="2017-04" db="EMBL/GenBank/DDBJ databases">
        <title>Draft genome sequence of Tuber borchii Vittad., a whitish edible truffle.</title>
        <authorList>
            <consortium name="DOE Joint Genome Institute"/>
            <person name="Murat C."/>
            <person name="Kuo A."/>
            <person name="Barry K.W."/>
            <person name="Clum A."/>
            <person name="Dockter R.B."/>
            <person name="Fauchery L."/>
            <person name="Iotti M."/>
            <person name="Kohler A."/>
            <person name="Labutti K."/>
            <person name="Lindquist E.A."/>
            <person name="Lipzen A."/>
            <person name="Ohm R.A."/>
            <person name="Wang M."/>
            <person name="Grigoriev I.V."/>
            <person name="Zambonelli A."/>
            <person name="Martin F.M."/>
        </authorList>
    </citation>
    <scope>NUCLEOTIDE SEQUENCE [LARGE SCALE GENOMIC DNA]</scope>
    <source>
        <strain evidence="1 2">Tbo3840</strain>
    </source>
</reference>
<dbReference type="OrthoDB" id="5397183at2759"/>
<gene>
    <name evidence="1" type="ORF">B9Z19DRAFT_1070646</name>
</gene>